<dbReference type="Proteomes" id="UP001358586">
    <property type="component" value="Chromosome 1"/>
</dbReference>
<proteinExistence type="predicted"/>
<evidence type="ECO:0000259" key="2">
    <source>
        <dbReference type="Pfam" id="PF14111"/>
    </source>
</evidence>
<dbReference type="EMBL" id="JARKNE010000001">
    <property type="protein sequence ID" value="KAK5846160.1"/>
    <property type="molecule type" value="Genomic_DNA"/>
</dbReference>
<comment type="caution">
    <text evidence="3">The sequence shown here is derived from an EMBL/GenBank/DDBJ whole genome shotgun (WGS) entry which is preliminary data.</text>
</comment>
<name>A0ABR0R3K5_GOSAR</name>
<evidence type="ECO:0000313" key="4">
    <source>
        <dbReference type="Proteomes" id="UP001358586"/>
    </source>
</evidence>
<feature type="domain" description="DUF4283" evidence="2">
    <location>
        <begin position="56"/>
        <end position="111"/>
    </location>
</feature>
<protein>
    <recommendedName>
        <fullName evidence="2">DUF4283 domain-containing protein</fullName>
    </recommendedName>
</protein>
<evidence type="ECO:0000256" key="1">
    <source>
        <dbReference type="SAM" id="MobiDB-lite"/>
    </source>
</evidence>
<feature type="compositionally biased region" description="Polar residues" evidence="1">
    <location>
        <begin position="1"/>
        <end position="14"/>
    </location>
</feature>
<dbReference type="Pfam" id="PF14111">
    <property type="entry name" value="DUF4283"/>
    <property type="match status" value="1"/>
</dbReference>
<keyword evidence="4" id="KW-1185">Reference proteome</keyword>
<sequence>MSENLMDGGNNSTSSEDRNTKKVRFKDVDTDMSSEMAMDLFPASTMSWRDKVLGTGRNLMYSTLYNMIFSLWKLSHSFQLMDVENGYYLVKFQNKEDYEKVLTQGPWILFDSISRFSRGLWTLIPFNHFLVLLWLGSDYLDYRAHVRDLCLFEGFVMRGSGDKKETMVALLEKEKNSRGVGKLWTMDDCQEEISVQFETKW</sequence>
<evidence type="ECO:0000313" key="3">
    <source>
        <dbReference type="EMBL" id="KAK5846160.1"/>
    </source>
</evidence>
<reference evidence="3 4" key="1">
    <citation type="submission" date="2023-03" db="EMBL/GenBank/DDBJ databases">
        <title>WGS of Gossypium arboreum.</title>
        <authorList>
            <person name="Yu D."/>
        </authorList>
    </citation>
    <scope>NUCLEOTIDE SEQUENCE [LARGE SCALE GENOMIC DNA]</scope>
    <source>
        <tissue evidence="3">Leaf</tissue>
    </source>
</reference>
<organism evidence="3 4">
    <name type="scientific">Gossypium arboreum</name>
    <name type="common">Tree cotton</name>
    <name type="synonym">Gossypium nanking</name>
    <dbReference type="NCBI Taxonomy" id="29729"/>
    <lineage>
        <taxon>Eukaryota</taxon>
        <taxon>Viridiplantae</taxon>
        <taxon>Streptophyta</taxon>
        <taxon>Embryophyta</taxon>
        <taxon>Tracheophyta</taxon>
        <taxon>Spermatophyta</taxon>
        <taxon>Magnoliopsida</taxon>
        <taxon>eudicotyledons</taxon>
        <taxon>Gunneridae</taxon>
        <taxon>Pentapetalae</taxon>
        <taxon>rosids</taxon>
        <taxon>malvids</taxon>
        <taxon>Malvales</taxon>
        <taxon>Malvaceae</taxon>
        <taxon>Malvoideae</taxon>
        <taxon>Gossypium</taxon>
    </lineage>
</organism>
<accession>A0ABR0R3K5</accession>
<feature type="region of interest" description="Disordered" evidence="1">
    <location>
        <begin position="1"/>
        <end position="23"/>
    </location>
</feature>
<dbReference type="InterPro" id="IPR025558">
    <property type="entry name" value="DUF4283"/>
</dbReference>
<gene>
    <name evidence="3" type="ORF">PVK06_002432</name>
</gene>